<dbReference type="RefSeq" id="WP_227698374.1">
    <property type="nucleotide sequence ID" value="NZ_CP181870.1"/>
</dbReference>
<proteinExistence type="predicted"/>
<gene>
    <name evidence="1" type="ORF">PZS58_08040</name>
</gene>
<reference evidence="1 2" key="1">
    <citation type="submission" date="2023-03" db="EMBL/GenBank/DDBJ databases">
        <title>WGS of NDM-producing Providencia thailandensis from Ukrainian patients.</title>
        <authorList>
            <person name="Zabicka D."/>
            <person name="Izdebski R."/>
            <person name="Urbanowicz P."/>
            <person name="Biedrzycka M."/>
            <person name="Guzek A."/>
            <person name="Gniadkowski M."/>
        </authorList>
    </citation>
    <scope>NUCLEOTIDE SEQUENCE [LARGE SCALE GENOMIC DNA]</scope>
    <source>
        <strain evidence="1 2">8015-22</strain>
    </source>
</reference>
<dbReference type="Proteomes" id="UP001163056">
    <property type="component" value="Unassembled WGS sequence"/>
</dbReference>
<sequence>MSQKTESCIICDNYRFWINLQLVDDKGQPLIGVAYTLSERGTGRTLAGSSDTQGLIHAEGMTARPYTLTLEPQSLADALTTLSPPTAIQGKDKSLKDFCREQGYSLSEQHRAGEFNTGLPETVHRMTAGQISRSAHYQQRDEGYQLWFPYDLHRVIAIKRIAEPVFAKSILRGEGNTDAGDAVEDLANFGECDYSAYTCGIPSATEQSESEANWVSSLFSTIGNALNPIGTAQAFPFFGGLGGSMGMGGALSGGVAGAAVGQQENDFGWGTTQQSSSKNISNELEQVLRVSFPVTMDGRKIFFAMVAHYYKGDSLTQQDLLEIADMGGTAPTRLRVGFASTDKTAVAMAAASQLIALHTEPDSDKAQVPVIKGQLASGAERMEVISLPAYQSLGHALSLLAPIEVYRFDVDGGTQLYMGVAASGKIINISARIDDIPKGPIIHAGPSPLPQKVDKPEGFDIHDFDYRPETLPVADGDIVWRHTGHDVEPVDFRDYILTVERKDVKPTYVSLRGKSVEEKLKARGYDDVIINENGGLDYSKSKALYHNPDRLKPDGTPVEPIVKIKYTGNYPDDFEAANMAGFGQKSTPMLDGERYLWHHLDDYDPITNEGTMQLVVSDSHNGIQHKGGVSQFKDTNNVSEYPFRLPNK</sequence>
<organism evidence="1 2">
    <name type="scientific">Providencia stuartii</name>
    <dbReference type="NCBI Taxonomy" id="588"/>
    <lineage>
        <taxon>Bacteria</taxon>
        <taxon>Pseudomonadati</taxon>
        <taxon>Pseudomonadota</taxon>
        <taxon>Gammaproteobacteria</taxon>
        <taxon>Enterobacterales</taxon>
        <taxon>Morganellaceae</taxon>
        <taxon>Providencia</taxon>
    </lineage>
</organism>
<dbReference type="Pfam" id="PF14414">
    <property type="entry name" value="WHH"/>
    <property type="match status" value="1"/>
</dbReference>
<name>A0AAJ1N309_PROST</name>
<dbReference type="GO" id="GO:0004519">
    <property type="term" value="F:endonuclease activity"/>
    <property type="evidence" value="ECO:0007669"/>
    <property type="project" value="UniProtKB-KW"/>
</dbReference>
<keyword evidence="1" id="KW-0540">Nuclease</keyword>
<evidence type="ECO:0000313" key="1">
    <source>
        <dbReference type="EMBL" id="MDE8769480.1"/>
    </source>
</evidence>
<dbReference type="AlphaFoldDB" id="A0AAJ1N309"/>
<comment type="caution">
    <text evidence="1">The sequence shown here is derived from an EMBL/GenBank/DDBJ whole genome shotgun (WGS) entry which is preliminary data.</text>
</comment>
<evidence type="ECO:0000313" key="2">
    <source>
        <dbReference type="Proteomes" id="UP001163056"/>
    </source>
</evidence>
<protein>
    <submittedName>
        <fullName evidence="1">HNH endonuclease</fullName>
    </submittedName>
</protein>
<dbReference type="EMBL" id="JAREJI010000003">
    <property type="protein sequence ID" value="MDE8769480.1"/>
    <property type="molecule type" value="Genomic_DNA"/>
</dbReference>
<accession>A0AAJ1N309</accession>
<keyword evidence="1" id="KW-0255">Endonuclease</keyword>
<dbReference type="InterPro" id="IPR032869">
    <property type="entry name" value="WHH_dom_containing"/>
</dbReference>
<keyword evidence="1" id="KW-0378">Hydrolase</keyword>